<protein>
    <submittedName>
        <fullName evidence="2">Uncharacterized protein</fullName>
    </submittedName>
</protein>
<reference evidence="2 3" key="1">
    <citation type="journal article" date="2016" name="Nat. Commun.">
        <title>Thousands of microbial genomes shed light on interconnected biogeochemical processes in an aquifer system.</title>
        <authorList>
            <person name="Anantharaman K."/>
            <person name="Brown C.T."/>
            <person name="Hug L.A."/>
            <person name="Sharon I."/>
            <person name="Castelle C.J."/>
            <person name="Probst A.J."/>
            <person name="Thomas B.C."/>
            <person name="Singh A."/>
            <person name="Wilkins M.J."/>
            <person name="Karaoz U."/>
            <person name="Brodie E.L."/>
            <person name="Williams K.H."/>
            <person name="Hubbard S.S."/>
            <person name="Banfield J.F."/>
        </authorList>
    </citation>
    <scope>NUCLEOTIDE SEQUENCE [LARGE SCALE GENOMIC DNA]</scope>
</reference>
<name>A0A1F8E277_9BACT</name>
<gene>
    <name evidence="2" type="ORF">A2610_02255</name>
</gene>
<accession>A0A1F8E277</accession>
<organism evidence="2 3">
    <name type="scientific">Candidatus Wolfebacteria bacterium RIFOXYD1_FULL_48_65</name>
    <dbReference type="NCBI Taxonomy" id="1802561"/>
    <lineage>
        <taxon>Bacteria</taxon>
        <taxon>Candidatus Wolfeibacteriota</taxon>
    </lineage>
</organism>
<evidence type="ECO:0000313" key="3">
    <source>
        <dbReference type="Proteomes" id="UP000179057"/>
    </source>
</evidence>
<comment type="caution">
    <text evidence="2">The sequence shown here is derived from an EMBL/GenBank/DDBJ whole genome shotgun (WGS) entry which is preliminary data.</text>
</comment>
<dbReference type="Proteomes" id="UP000179057">
    <property type="component" value="Unassembled WGS sequence"/>
</dbReference>
<feature type="region of interest" description="Disordered" evidence="1">
    <location>
        <begin position="1"/>
        <end position="80"/>
    </location>
</feature>
<evidence type="ECO:0000256" key="1">
    <source>
        <dbReference type="SAM" id="MobiDB-lite"/>
    </source>
</evidence>
<feature type="compositionally biased region" description="Basic and acidic residues" evidence="1">
    <location>
        <begin position="1"/>
        <end position="20"/>
    </location>
</feature>
<evidence type="ECO:0000313" key="2">
    <source>
        <dbReference type="EMBL" id="OGM94971.1"/>
    </source>
</evidence>
<dbReference type="AlphaFoldDB" id="A0A1F8E277"/>
<feature type="compositionally biased region" description="Basic and acidic residues" evidence="1">
    <location>
        <begin position="28"/>
        <end position="80"/>
    </location>
</feature>
<sequence>MFEGFFSKERAKQESEKMQEKVVTGQAKDYHEAEEQVEQDMKDREAAAQKEKTYAVDEKGVVLTEEERKQRMEQGPEHNQ</sequence>
<dbReference type="EMBL" id="MGIV01000010">
    <property type="protein sequence ID" value="OGM94971.1"/>
    <property type="molecule type" value="Genomic_DNA"/>
</dbReference>
<proteinExistence type="predicted"/>